<evidence type="ECO:0000313" key="2">
    <source>
        <dbReference type="Proteomes" id="UP000530660"/>
    </source>
</evidence>
<gene>
    <name evidence="1" type="ORF">F1559_003203</name>
</gene>
<organism evidence="1 2">
    <name type="scientific">Cyanidiococcus yangmingshanensis</name>
    <dbReference type="NCBI Taxonomy" id="2690220"/>
    <lineage>
        <taxon>Eukaryota</taxon>
        <taxon>Rhodophyta</taxon>
        <taxon>Bangiophyceae</taxon>
        <taxon>Cyanidiales</taxon>
        <taxon>Cyanidiaceae</taxon>
        <taxon>Cyanidiococcus</taxon>
    </lineage>
</organism>
<dbReference type="EMBL" id="VWRR01000015">
    <property type="protein sequence ID" value="KAF6001322.1"/>
    <property type="molecule type" value="Genomic_DNA"/>
</dbReference>
<reference evidence="1 2" key="1">
    <citation type="journal article" date="2020" name="J. Phycol.">
        <title>Comparative genome analysis reveals Cyanidiococcus gen. nov., a new extremophilic red algal genus sister to Cyanidioschyzon (Cyanidioschyzonaceae, Rhodophyta).</title>
        <authorList>
            <person name="Liu S.-L."/>
            <person name="Chiang Y.-R."/>
            <person name="Yoon H.S."/>
            <person name="Fu H.-Y."/>
        </authorList>
    </citation>
    <scope>NUCLEOTIDE SEQUENCE [LARGE SCALE GENOMIC DNA]</scope>
    <source>
        <strain evidence="1 2">THAL066</strain>
    </source>
</reference>
<keyword evidence="2" id="KW-1185">Reference proteome</keyword>
<evidence type="ECO:0000313" key="1">
    <source>
        <dbReference type="EMBL" id="KAF6001322.1"/>
    </source>
</evidence>
<dbReference type="Proteomes" id="UP000530660">
    <property type="component" value="Unassembled WGS sequence"/>
</dbReference>
<accession>A0A7J7IE02</accession>
<dbReference type="OrthoDB" id="608866at2759"/>
<dbReference type="AlphaFoldDB" id="A0A7J7IE02"/>
<proteinExistence type="predicted"/>
<sequence>MRGKAQYPPGCNHHNNSNDLNMESERIEYARKMRHLLSPPEIILPDGDIDQDFFLPARFRASKERYFAHEDREALAQALVRHGFGHWEAVRSDPSPIGLRLSQWTTEELEQAAKQLVGCSDLERYRGWRPADAAALAREVEQNRASGLANGTWDANKHWLVSAPETFRLREYHETERYNYRAKSSD</sequence>
<comment type="caution">
    <text evidence="1">The sequence shown here is derived from an EMBL/GenBank/DDBJ whole genome shotgun (WGS) entry which is preliminary data.</text>
</comment>
<name>A0A7J7IE02_9RHOD</name>
<protein>
    <submittedName>
        <fullName evidence="1">Uncharacterized protein</fullName>
    </submittedName>
</protein>